<dbReference type="EMBL" id="CP020867">
    <property type="protein sequence ID" value="ARJ56250.1"/>
    <property type="molecule type" value="Genomic_DNA"/>
</dbReference>
<sequence>MKAFLHIGTTNTGNQEKQGFLMQNQELLLQKGYCYAKSLRVANRHWALVDMVLELVNKTHLSKNVLNDLQNIRLKEAVRTFEKEREEHKDKIFIFSAEGVVWDFSSKRHFEILKSIMENLGFDEIKCIVYFREITSYFNSHCSQDIKNNMGFYSADFTPDKHPRKWIFDYRGICENVTSYFGTNNLIVRLLREDYVGGNMISDFLHHLGIAWDESFKPAKTKNESFSLLGMEIMKRLNQKAQNEPNFNSILYFSRKIFEGSNEDRLRFNAPKDLARAYEEYYAPALEWVRERYFPHKKTLFSPIDWENYKENYTLKDIKSYDFDKIVDFMVQIIDSKNTIIKNALRNKP</sequence>
<proteinExistence type="predicted"/>
<gene>
    <name evidence="1" type="ORF">CCUN_0618</name>
</gene>
<dbReference type="Proteomes" id="UP000192902">
    <property type="component" value="Chromosome"/>
</dbReference>
<protein>
    <submittedName>
        <fullName evidence="1">Uncharacterized protein</fullName>
    </submittedName>
</protein>
<dbReference type="eggNOG" id="ENOG5033589">
    <property type="taxonomic scope" value="Bacteria"/>
</dbReference>
<dbReference type="KEGG" id="ccun:CCUN_0618"/>
<name>A0A1W6BW15_9BACT</name>
<dbReference type="STRING" id="1121267.CCUN_0618"/>
<dbReference type="RefSeq" id="WP_027306296.1">
    <property type="nucleotide sequence ID" value="NZ_CP020867.1"/>
</dbReference>
<dbReference type="OrthoDB" id="5352233at2"/>
<dbReference type="AlphaFoldDB" id="A0A1W6BW15"/>
<evidence type="ECO:0000313" key="2">
    <source>
        <dbReference type="Proteomes" id="UP000192902"/>
    </source>
</evidence>
<organism evidence="1 2">
    <name type="scientific">Campylobacter cuniculorum DSM 23162 = LMG 24588</name>
    <dbReference type="NCBI Taxonomy" id="1121267"/>
    <lineage>
        <taxon>Bacteria</taxon>
        <taxon>Pseudomonadati</taxon>
        <taxon>Campylobacterota</taxon>
        <taxon>Epsilonproteobacteria</taxon>
        <taxon>Campylobacterales</taxon>
        <taxon>Campylobacteraceae</taxon>
        <taxon>Campylobacter</taxon>
    </lineage>
</organism>
<accession>A0A1W6BW15</accession>
<evidence type="ECO:0000313" key="1">
    <source>
        <dbReference type="EMBL" id="ARJ56250.1"/>
    </source>
</evidence>
<reference evidence="1 2" key="1">
    <citation type="submission" date="2017-04" db="EMBL/GenBank/DDBJ databases">
        <title>Complete genome sequence of the Campylobacter cuniculorum type strain LMG24588.</title>
        <authorList>
            <person name="Miller W.G."/>
            <person name="Yee E."/>
            <person name="Revez J."/>
            <person name="Bono J.L."/>
            <person name="Rossi M."/>
        </authorList>
    </citation>
    <scope>NUCLEOTIDE SEQUENCE [LARGE SCALE GENOMIC DNA]</scope>
    <source>
        <strain evidence="1 2">LMG 24588</strain>
    </source>
</reference>